<dbReference type="GO" id="GO:0046622">
    <property type="term" value="P:positive regulation of organ growth"/>
    <property type="evidence" value="ECO:0007669"/>
    <property type="project" value="EnsemblPlants"/>
</dbReference>
<name>A0A059DDL4_EUCGR</name>
<dbReference type="FunCoup" id="A0A059DDL4">
    <property type="interactions" value="1"/>
</dbReference>
<dbReference type="InterPro" id="IPR036322">
    <property type="entry name" value="WD40_repeat_dom_sf"/>
</dbReference>
<organism evidence="1">
    <name type="scientific">Eucalyptus grandis</name>
    <name type="common">Flooded gum</name>
    <dbReference type="NCBI Taxonomy" id="71139"/>
    <lineage>
        <taxon>Eukaryota</taxon>
        <taxon>Viridiplantae</taxon>
        <taxon>Streptophyta</taxon>
        <taxon>Embryophyta</taxon>
        <taxon>Tracheophyta</taxon>
        <taxon>Spermatophyta</taxon>
        <taxon>Magnoliopsida</taxon>
        <taxon>eudicotyledons</taxon>
        <taxon>Gunneridae</taxon>
        <taxon>Pentapetalae</taxon>
        <taxon>rosids</taxon>
        <taxon>malvids</taxon>
        <taxon>Myrtales</taxon>
        <taxon>Myrtaceae</taxon>
        <taxon>Myrtoideae</taxon>
        <taxon>Eucalypteae</taxon>
        <taxon>Eucalyptus</taxon>
    </lineage>
</organism>
<sequence>MPKCEVQVCSTWRNVSSSDLLWAGLTQRIWGRTHRTHPTWRDEFIYCHRTAANFRSRRSVYATLHFDPSEVNGDRYGLICRCLTLSELHLACGFADGSVRLFDLATRLHIATYQAPHGGGLGLHSRAVSGIVMSDSRLVFATLGGDIHVVMIDGGVPLRGAHVGDLVTDGVLVEFAGCGRWWVGLYAGVPGRAFHIWDSNTEEQVYVGGDLTDGESVAGWRMLTDLTQIVGRLRVTRQESAVAATSTRVLVIDLSGHGTPLRDLNYTRRGLIVTSVDADGDAYIVVDTRGLAVVRHVGRREDICRLNVRGAAHSRVMGCMNQGYALMCLAGAIRVWEVERGAQLYDLAVGIGEVSAIVASERHVAAYSNDSTIHLWDFGAE</sequence>
<dbReference type="InterPro" id="IPR036047">
    <property type="entry name" value="F-box-like_dom_sf"/>
</dbReference>
<gene>
    <name evidence="1" type="ORF">EUGRSUZ_A01028</name>
</gene>
<dbReference type="AlphaFoldDB" id="A0A059DDL4"/>
<dbReference type="Gene3D" id="2.130.10.10">
    <property type="entry name" value="YVTN repeat-like/Quinoprotein amine dehydrogenase"/>
    <property type="match status" value="2"/>
</dbReference>
<dbReference type="EMBL" id="KK198753">
    <property type="protein sequence ID" value="KCW88672.1"/>
    <property type="molecule type" value="Genomic_DNA"/>
</dbReference>
<proteinExistence type="predicted"/>
<dbReference type="OMA" id="WRIMVID"/>
<dbReference type="SUPFAM" id="SSF50978">
    <property type="entry name" value="WD40 repeat-like"/>
    <property type="match status" value="1"/>
</dbReference>
<dbReference type="GO" id="GO:0005634">
    <property type="term" value="C:nucleus"/>
    <property type="evidence" value="ECO:0007669"/>
    <property type="project" value="EnsemblPlants"/>
</dbReference>
<dbReference type="SUPFAM" id="SSF81383">
    <property type="entry name" value="F-box domain"/>
    <property type="match status" value="1"/>
</dbReference>
<dbReference type="PANTHER" id="PTHR19855:SF31">
    <property type="entry name" value="TRANSCRIPTIONAL REGULATOR STERILE APETALA"/>
    <property type="match status" value="1"/>
</dbReference>
<dbReference type="GO" id="GO:0030163">
    <property type="term" value="P:protein catabolic process"/>
    <property type="evidence" value="ECO:0007669"/>
    <property type="project" value="EnsemblPlants"/>
</dbReference>
<protein>
    <submittedName>
        <fullName evidence="1">Uncharacterized protein</fullName>
    </submittedName>
</protein>
<reference evidence="1" key="1">
    <citation type="submission" date="2013-07" db="EMBL/GenBank/DDBJ databases">
        <title>The genome of Eucalyptus grandis.</title>
        <authorList>
            <person name="Schmutz J."/>
            <person name="Hayes R."/>
            <person name="Myburg A."/>
            <person name="Tuskan G."/>
            <person name="Grattapaglia D."/>
            <person name="Rokhsar D.S."/>
        </authorList>
    </citation>
    <scope>NUCLEOTIDE SEQUENCE</scope>
    <source>
        <tissue evidence="1">Leaf extractions</tissue>
    </source>
</reference>
<dbReference type="InParanoid" id="A0A059DDL4"/>
<accession>A0A059DDL4</accession>
<dbReference type="PANTHER" id="PTHR19855">
    <property type="entry name" value="WD40 REPEAT PROTEIN 12, 37"/>
    <property type="match status" value="1"/>
</dbReference>
<evidence type="ECO:0000313" key="1">
    <source>
        <dbReference type="EMBL" id="KCW88672.1"/>
    </source>
</evidence>
<dbReference type="GO" id="GO:0009554">
    <property type="term" value="P:megasporogenesis"/>
    <property type="evidence" value="ECO:0007669"/>
    <property type="project" value="EnsemblPlants"/>
</dbReference>
<dbReference type="GO" id="GO:0009908">
    <property type="term" value="P:flower development"/>
    <property type="evidence" value="ECO:0007669"/>
    <property type="project" value="EnsemblPlants"/>
</dbReference>
<dbReference type="Gramene" id="KCW88672">
    <property type="protein sequence ID" value="KCW88672"/>
    <property type="gene ID" value="EUGRSUZ_A01028"/>
</dbReference>
<dbReference type="eggNOG" id="ENOG502QPKU">
    <property type="taxonomic scope" value="Eukaryota"/>
</dbReference>
<dbReference type="InterPro" id="IPR015943">
    <property type="entry name" value="WD40/YVTN_repeat-like_dom_sf"/>
</dbReference>